<evidence type="ECO:0000256" key="1">
    <source>
        <dbReference type="SAM" id="MobiDB-lite"/>
    </source>
</evidence>
<gene>
    <name evidence="2" type="ORF">HCK00_12560</name>
</gene>
<dbReference type="Proteomes" id="UP000695264">
    <property type="component" value="Unassembled WGS sequence"/>
</dbReference>
<sequence>MDNRLALTLAVGAGYLLGRTKKAKLALGVGGMVLGKRLKLTPQQLGGLLTEQLKNNPQLAEVRDQLRGDLQGVGKAAATALVSRRLDALSDRLHDSTLGVKDKLGGLSGAVPGAPSRGGRDGTADHDERDDDGRDERGEREQDRGDEEKPAPRKTAQKRSSGAGASSKEAGGSRESAKSRGSASGATKKTAGSGRSGRPVKKTAASADSRGRTAGSAAKKTAARRRTGGEDRG</sequence>
<evidence type="ECO:0000313" key="2">
    <source>
        <dbReference type="EMBL" id="NJQ01336.1"/>
    </source>
</evidence>
<name>A0ABX1BUD9_9ACTN</name>
<reference evidence="2 3" key="1">
    <citation type="submission" date="2020-03" db="EMBL/GenBank/DDBJ databases">
        <title>WGS of actinomycetes isolated from Thailand.</title>
        <authorList>
            <person name="Thawai C."/>
        </authorList>
    </citation>
    <scope>NUCLEOTIDE SEQUENCE [LARGE SCALE GENOMIC DNA]</scope>
    <source>
        <strain evidence="2 3">PLAI 1-29</strain>
    </source>
</reference>
<accession>A0ABX1BUD9</accession>
<organism evidence="2 3">
    <name type="scientific">Streptomyces zingiberis</name>
    <dbReference type="NCBI Taxonomy" id="2053010"/>
    <lineage>
        <taxon>Bacteria</taxon>
        <taxon>Bacillati</taxon>
        <taxon>Actinomycetota</taxon>
        <taxon>Actinomycetes</taxon>
        <taxon>Kitasatosporales</taxon>
        <taxon>Streptomycetaceae</taxon>
        <taxon>Streptomyces</taxon>
    </lineage>
</organism>
<feature type="region of interest" description="Disordered" evidence="1">
    <location>
        <begin position="99"/>
        <end position="233"/>
    </location>
</feature>
<keyword evidence="3" id="KW-1185">Reference proteome</keyword>
<comment type="caution">
    <text evidence="2">The sequence shown here is derived from an EMBL/GenBank/DDBJ whole genome shotgun (WGS) entry which is preliminary data.</text>
</comment>
<dbReference type="EMBL" id="JAATEN010000008">
    <property type="protein sequence ID" value="NJQ01336.1"/>
    <property type="molecule type" value="Genomic_DNA"/>
</dbReference>
<feature type="compositionally biased region" description="Low complexity" evidence="1">
    <location>
        <begin position="158"/>
        <end position="170"/>
    </location>
</feature>
<proteinExistence type="predicted"/>
<feature type="compositionally biased region" description="Basic and acidic residues" evidence="1">
    <location>
        <begin position="118"/>
        <end position="151"/>
    </location>
</feature>
<dbReference type="RefSeq" id="WP_168101947.1">
    <property type="nucleotide sequence ID" value="NZ_JAATEN010000008.1"/>
</dbReference>
<evidence type="ECO:0000313" key="3">
    <source>
        <dbReference type="Proteomes" id="UP000695264"/>
    </source>
</evidence>
<protein>
    <submittedName>
        <fullName evidence="2">DNA primase</fullName>
    </submittedName>
</protein>